<dbReference type="InterPro" id="IPR029526">
    <property type="entry name" value="PGBD"/>
</dbReference>
<evidence type="ECO:0000313" key="2">
    <source>
        <dbReference type="EMBL" id="KZL83369.1"/>
    </source>
</evidence>
<sequence>MPDTYQKVNGWSAYIQDTGDSFYTAGSDLTSNLQVGPLRQQQSRLSRSRPASRYGFLPNQATVSVTLLPAAIYHVFLDNLFSSVRLFRALQKQQVRASGTCRKDGGIDKILIAEKATKGRDIP</sequence>
<protein>
    <submittedName>
        <fullName evidence="2">Ac transposable element-derived protein</fullName>
    </submittedName>
</protein>
<keyword evidence="3" id="KW-1185">Reference proteome</keyword>
<evidence type="ECO:0000313" key="3">
    <source>
        <dbReference type="Proteomes" id="UP000076584"/>
    </source>
</evidence>
<dbReference type="Proteomes" id="UP000076584">
    <property type="component" value="Unassembled WGS sequence"/>
</dbReference>
<dbReference type="EMBL" id="LFIW01001127">
    <property type="protein sequence ID" value="KZL83369.1"/>
    <property type="molecule type" value="Genomic_DNA"/>
</dbReference>
<reference evidence="2 3" key="1">
    <citation type="submission" date="2015-06" db="EMBL/GenBank/DDBJ databases">
        <title>Survival trade-offs in plant roots during colonization by closely related pathogenic and mutualistic fungi.</title>
        <authorList>
            <person name="Hacquard S."/>
            <person name="Kracher B."/>
            <person name="Hiruma K."/>
            <person name="Weinman A."/>
            <person name="Muench P."/>
            <person name="Garrido Oter R."/>
            <person name="Ver Loren van Themaat E."/>
            <person name="Dallerey J.-F."/>
            <person name="Damm U."/>
            <person name="Henrissat B."/>
            <person name="Lespinet O."/>
            <person name="Thon M."/>
            <person name="Kemen E."/>
            <person name="McHardy A.C."/>
            <person name="Schulze-Lefert P."/>
            <person name="O'Connell R.J."/>
        </authorList>
    </citation>
    <scope>NUCLEOTIDE SEQUENCE [LARGE SCALE GENOMIC DNA]</scope>
    <source>
        <strain evidence="2 3">MAFF 238704</strain>
    </source>
</reference>
<evidence type="ECO:0000259" key="1">
    <source>
        <dbReference type="Pfam" id="PF13843"/>
    </source>
</evidence>
<organism evidence="2 3">
    <name type="scientific">Colletotrichum incanum</name>
    <name type="common">Soybean anthracnose fungus</name>
    <dbReference type="NCBI Taxonomy" id="1573173"/>
    <lineage>
        <taxon>Eukaryota</taxon>
        <taxon>Fungi</taxon>
        <taxon>Dikarya</taxon>
        <taxon>Ascomycota</taxon>
        <taxon>Pezizomycotina</taxon>
        <taxon>Sordariomycetes</taxon>
        <taxon>Hypocreomycetidae</taxon>
        <taxon>Glomerellales</taxon>
        <taxon>Glomerellaceae</taxon>
        <taxon>Colletotrichum</taxon>
        <taxon>Colletotrichum spaethianum species complex</taxon>
    </lineage>
</organism>
<feature type="domain" description="PiggyBac transposable element-derived protein" evidence="1">
    <location>
        <begin position="72"/>
        <end position="104"/>
    </location>
</feature>
<dbReference type="AlphaFoldDB" id="A0A167D3C5"/>
<accession>A0A167D3C5</accession>
<dbReference type="STRING" id="1573173.A0A167D3C5"/>
<comment type="caution">
    <text evidence="2">The sequence shown here is derived from an EMBL/GenBank/DDBJ whole genome shotgun (WGS) entry which is preliminary data.</text>
</comment>
<name>A0A167D3C5_COLIC</name>
<dbReference type="Pfam" id="PF13843">
    <property type="entry name" value="DDE_Tnp_1_7"/>
    <property type="match status" value="1"/>
</dbReference>
<gene>
    <name evidence="2" type="ORF">CI238_12529</name>
</gene>
<proteinExistence type="predicted"/>